<dbReference type="AlphaFoldDB" id="A0ABD0M361"/>
<gene>
    <name evidence="1" type="ORF">BaRGS_00002442</name>
</gene>
<keyword evidence="2" id="KW-1185">Reference proteome</keyword>
<sequence length="108" mass="11909">MAAATVKQTNMAGKLEEFIFSFARITRDILQDNSIRQFLSFPTFTCTVNPDPGTTLTGSLRPVRSSAYFDLRKHSAMNRPHLVELSRLSFNVPSWTSLSGAGRVSGSP</sequence>
<protein>
    <submittedName>
        <fullName evidence="1">Uncharacterized protein</fullName>
    </submittedName>
</protein>
<dbReference type="Proteomes" id="UP001519460">
    <property type="component" value="Unassembled WGS sequence"/>
</dbReference>
<comment type="caution">
    <text evidence="1">The sequence shown here is derived from an EMBL/GenBank/DDBJ whole genome shotgun (WGS) entry which is preliminary data.</text>
</comment>
<evidence type="ECO:0000313" key="2">
    <source>
        <dbReference type="Proteomes" id="UP001519460"/>
    </source>
</evidence>
<accession>A0ABD0M361</accession>
<evidence type="ECO:0000313" key="1">
    <source>
        <dbReference type="EMBL" id="KAK7506330.1"/>
    </source>
</evidence>
<proteinExistence type="predicted"/>
<organism evidence="1 2">
    <name type="scientific">Batillaria attramentaria</name>
    <dbReference type="NCBI Taxonomy" id="370345"/>
    <lineage>
        <taxon>Eukaryota</taxon>
        <taxon>Metazoa</taxon>
        <taxon>Spiralia</taxon>
        <taxon>Lophotrochozoa</taxon>
        <taxon>Mollusca</taxon>
        <taxon>Gastropoda</taxon>
        <taxon>Caenogastropoda</taxon>
        <taxon>Sorbeoconcha</taxon>
        <taxon>Cerithioidea</taxon>
        <taxon>Batillariidae</taxon>
        <taxon>Batillaria</taxon>
    </lineage>
</organism>
<reference evidence="1 2" key="1">
    <citation type="journal article" date="2023" name="Sci. Data">
        <title>Genome assembly of the Korean intertidal mud-creeper Batillaria attramentaria.</title>
        <authorList>
            <person name="Patra A.K."/>
            <person name="Ho P.T."/>
            <person name="Jun S."/>
            <person name="Lee S.J."/>
            <person name="Kim Y."/>
            <person name="Won Y.J."/>
        </authorList>
    </citation>
    <scope>NUCLEOTIDE SEQUENCE [LARGE SCALE GENOMIC DNA]</scope>
    <source>
        <strain evidence="1">Wonlab-2016</strain>
    </source>
</reference>
<name>A0ABD0M361_9CAEN</name>
<dbReference type="EMBL" id="JACVVK020000007">
    <property type="protein sequence ID" value="KAK7506330.1"/>
    <property type="molecule type" value="Genomic_DNA"/>
</dbReference>